<dbReference type="Proteomes" id="UP000317496">
    <property type="component" value="Chromosome"/>
</dbReference>
<dbReference type="AlphaFoldDB" id="A0A516H2E5"/>
<protein>
    <submittedName>
        <fullName evidence="3">Mandelate racemase/muconate lactonizing enzyme family protein</fullName>
    </submittedName>
</protein>
<dbReference type="InterPro" id="IPR013341">
    <property type="entry name" value="Mandelate_racemase_N_dom"/>
</dbReference>
<dbReference type="GO" id="GO:0000287">
    <property type="term" value="F:magnesium ion binding"/>
    <property type="evidence" value="ECO:0007669"/>
    <property type="project" value="UniProtKB-ARBA"/>
</dbReference>
<dbReference type="SUPFAM" id="SSF54826">
    <property type="entry name" value="Enolase N-terminal domain-like"/>
    <property type="match status" value="1"/>
</dbReference>
<dbReference type="InterPro" id="IPR013342">
    <property type="entry name" value="Mandelate_racemase_C"/>
</dbReference>
<feature type="domain" description="Mandelate racemase/muconate lactonizing enzyme C-terminal" evidence="2">
    <location>
        <begin position="147"/>
        <end position="239"/>
    </location>
</feature>
<dbReference type="InterPro" id="IPR034593">
    <property type="entry name" value="DgoD-like"/>
</dbReference>
<evidence type="ECO:0000313" key="4">
    <source>
        <dbReference type="Proteomes" id="UP000317496"/>
    </source>
</evidence>
<dbReference type="Gene3D" id="3.30.390.10">
    <property type="entry name" value="Enolase-like, N-terminal domain"/>
    <property type="match status" value="1"/>
</dbReference>
<dbReference type="SMART" id="SM00922">
    <property type="entry name" value="MR_MLE"/>
    <property type="match status" value="1"/>
</dbReference>
<dbReference type="InterPro" id="IPR029065">
    <property type="entry name" value="Enolase_C-like"/>
</dbReference>
<evidence type="ECO:0000313" key="3">
    <source>
        <dbReference type="EMBL" id="QDO97951.1"/>
    </source>
</evidence>
<accession>A0A516H2E5</accession>
<dbReference type="OrthoDB" id="5290054at2"/>
<dbReference type="EMBL" id="CP041636">
    <property type="protein sequence ID" value="QDO97951.1"/>
    <property type="molecule type" value="Genomic_DNA"/>
</dbReference>
<dbReference type="KEGG" id="fer:FNB15_12030"/>
<dbReference type="PROSITE" id="PS00909">
    <property type="entry name" value="MR_MLE_2"/>
    <property type="match status" value="1"/>
</dbReference>
<dbReference type="SFLD" id="SFLDS00001">
    <property type="entry name" value="Enolase"/>
    <property type="match status" value="1"/>
</dbReference>
<dbReference type="PANTHER" id="PTHR48080">
    <property type="entry name" value="D-GALACTONATE DEHYDRATASE-RELATED"/>
    <property type="match status" value="1"/>
</dbReference>
<gene>
    <name evidence="3" type="ORF">FNB15_12030</name>
</gene>
<dbReference type="Pfam" id="PF13378">
    <property type="entry name" value="MR_MLE_C"/>
    <property type="match status" value="1"/>
</dbReference>
<dbReference type="PANTHER" id="PTHR48080:SF2">
    <property type="entry name" value="D-GALACTONATE DEHYDRATASE"/>
    <property type="match status" value="1"/>
</dbReference>
<evidence type="ECO:0000259" key="2">
    <source>
        <dbReference type="SMART" id="SM00922"/>
    </source>
</evidence>
<evidence type="ECO:0000256" key="1">
    <source>
        <dbReference type="ARBA" id="ARBA00023239"/>
    </source>
</evidence>
<dbReference type="GO" id="GO:0016829">
    <property type="term" value="F:lyase activity"/>
    <property type="evidence" value="ECO:0007669"/>
    <property type="project" value="UniProtKB-KW"/>
</dbReference>
<dbReference type="RefSeq" id="WP_144068932.1">
    <property type="nucleotide sequence ID" value="NZ_CP041636.1"/>
</dbReference>
<dbReference type="InterPro" id="IPR029017">
    <property type="entry name" value="Enolase-like_N"/>
</dbReference>
<dbReference type="Gene3D" id="3.20.20.120">
    <property type="entry name" value="Enolase-like C-terminal domain"/>
    <property type="match status" value="1"/>
</dbReference>
<dbReference type="InterPro" id="IPR036849">
    <property type="entry name" value="Enolase-like_C_sf"/>
</dbReference>
<name>A0A516H2E5_9PROT</name>
<dbReference type="InterPro" id="IPR018110">
    <property type="entry name" value="Mandel_Rmase/mucon_lact_enz_CS"/>
</dbReference>
<dbReference type="GO" id="GO:0009063">
    <property type="term" value="P:amino acid catabolic process"/>
    <property type="evidence" value="ECO:0007669"/>
    <property type="project" value="InterPro"/>
</dbReference>
<proteinExistence type="predicted"/>
<keyword evidence="4" id="KW-1185">Reference proteome</keyword>
<dbReference type="Pfam" id="PF02746">
    <property type="entry name" value="MR_MLE_N"/>
    <property type="match status" value="1"/>
</dbReference>
<keyword evidence="1" id="KW-0456">Lyase</keyword>
<reference evidence="3 4" key="1">
    <citation type="submission" date="2019-07" db="EMBL/GenBank/DDBJ databases">
        <title>Genome sequencing for Ferrovibrio sp. K5.</title>
        <authorList>
            <person name="Park S.-J."/>
        </authorList>
    </citation>
    <scope>NUCLEOTIDE SEQUENCE [LARGE SCALE GENOMIC DNA]</scope>
    <source>
        <strain evidence="3 4">K5</strain>
    </source>
</reference>
<sequence length="361" mass="39207">MRIKSVDTVTLKIPFSDLYDGPRAKRRGWTEFDTLLVRIETEEGLVGWGEAFAYGCASAVGALIRDTVAPLVTGQEISDVAAFTLKLQHDLHIWGRYGITIFAISGVDIALWDLAAKAAGRNLATHLGGRVRKGITAYASLVRYGGAEPIAAMTKRAVAEGFRDIKLHEIAYEPIAAARAAIGPDVRLTTDVNCAWSLAEAEAMLPKMKALDLYWVEEPTFPPEDYDTHTALSRFGVALSAGENACTAVEFTRLSAALTFPQPSVIKVGGISEFIKATTHAAALGRTVMPHSPYFGPGYWATLQLAAHLPAVGLFEYMYVKPEAYCGHDIPLPQDGRIAIPDTPGIGFKPDEETLRRYRVA</sequence>
<dbReference type="CDD" id="cd03316">
    <property type="entry name" value="MR_like"/>
    <property type="match status" value="1"/>
</dbReference>
<organism evidence="3 4">
    <name type="scientific">Ferrovibrio terrae</name>
    <dbReference type="NCBI Taxonomy" id="2594003"/>
    <lineage>
        <taxon>Bacteria</taxon>
        <taxon>Pseudomonadati</taxon>
        <taxon>Pseudomonadota</taxon>
        <taxon>Alphaproteobacteria</taxon>
        <taxon>Rhodospirillales</taxon>
        <taxon>Rhodospirillaceae</taxon>
        <taxon>Ferrovibrio</taxon>
    </lineage>
</organism>
<dbReference type="SUPFAM" id="SSF51604">
    <property type="entry name" value="Enolase C-terminal domain-like"/>
    <property type="match status" value="1"/>
</dbReference>